<protein>
    <submittedName>
        <fullName evidence="1">Uncharacterized protein</fullName>
    </submittedName>
</protein>
<organism evidence="1">
    <name type="scientific">Candidatus Kentrum sp. SD</name>
    <dbReference type="NCBI Taxonomy" id="2126332"/>
    <lineage>
        <taxon>Bacteria</taxon>
        <taxon>Pseudomonadati</taxon>
        <taxon>Pseudomonadota</taxon>
        <taxon>Gammaproteobacteria</taxon>
        <taxon>Candidatus Kentrum</taxon>
    </lineage>
</organism>
<gene>
    <name evidence="1" type="ORF">BECKSD772D_GA0070982_10674</name>
</gene>
<accession>A0A451BNC1</accession>
<sequence>MRNHTSKVRGAASPDSSKNMLSIAHHLWGLGTGDWGLTKQFNKVLCLGRIVISRTRSKRHSYGSTSLISRDSASLTNRSNPTATTLKLLRRSTSPNFRFSFSR</sequence>
<evidence type="ECO:0000313" key="1">
    <source>
        <dbReference type="EMBL" id="VFK79809.1"/>
    </source>
</evidence>
<proteinExistence type="predicted"/>
<reference evidence="1" key="1">
    <citation type="submission" date="2019-02" db="EMBL/GenBank/DDBJ databases">
        <authorList>
            <person name="Gruber-Vodicka R. H."/>
            <person name="Seah K. B. B."/>
        </authorList>
    </citation>
    <scope>NUCLEOTIDE SEQUENCE</scope>
    <source>
        <strain evidence="1">BECK_S127</strain>
    </source>
</reference>
<name>A0A451BNC1_9GAMM</name>
<dbReference type="EMBL" id="CAADHB010000067">
    <property type="protein sequence ID" value="VFK79809.1"/>
    <property type="molecule type" value="Genomic_DNA"/>
</dbReference>
<dbReference type="AlphaFoldDB" id="A0A451BNC1"/>